<dbReference type="Proteomes" id="UP000636709">
    <property type="component" value="Unassembled WGS sequence"/>
</dbReference>
<organism evidence="2 3">
    <name type="scientific">Digitaria exilis</name>
    <dbReference type="NCBI Taxonomy" id="1010633"/>
    <lineage>
        <taxon>Eukaryota</taxon>
        <taxon>Viridiplantae</taxon>
        <taxon>Streptophyta</taxon>
        <taxon>Embryophyta</taxon>
        <taxon>Tracheophyta</taxon>
        <taxon>Spermatophyta</taxon>
        <taxon>Magnoliopsida</taxon>
        <taxon>Liliopsida</taxon>
        <taxon>Poales</taxon>
        <taxon>Poaceae</taxon>
        <taxon>PACMAD clade</taxon>
        <taxon>Panicoideae</taxon>
        <taxon>Panicodae</taxon>
        <taxon>Paniceae</taxon>
        <taxon>Anthephorinae</taxon>
        <taxon>Digitaria</taxon>
    </lineage>
</organism>
<dbReference type="AlphaFoldDB" id="A0A835AJ59"/>
<evidence type="ECO:0000256" key="1">
    <source>
        <dbReference type="SAM" id="MobiDB-lite"/>
    </source>
</evidence>
<name>A0A835AJ59_9POAL</name>
<evidence type="ECO:0000313" key="2">
    <source>
        <dbReference type="EMBL" id="KAF8660317.1"/>
    </source>
</evidence>
<protein>
    <submittedName>
        <fullName evidence="2">Uncharacterized protein</fullName>
    </submittedName>
</protein>
<dbReference type="EMBL" id="JACEFO010002444">
    <property type="protein sequence ID" value="KAF8660317.1"/>
    <property type="molecule type" value="Genomic_DNA"/>
</dbReference>
<feature type="compositionally biased region" description="Polar residues" evidence="1">
    <location>
        <begin position="29"/>
        <end position="45"/>
    </location>
</feature>
<gene>
    <name evidence="2" type="ORF">HU200_057892</name>
</gene>
<sequence>MGPSAAGKPYSSSARRSSSRNAGWPRCATRTTNLREPSPDSTRTATCPAGTTAPLPELEEEEVASAAAPPRERQRRRTRRRQTSDGIVIATLHMLDACVCFARRSNWSEQTISGGLLLGIWFVGVGGGRDGGGHL</sequence>
<comment type="caution">
    <text evidence="2">The sequence shown here is derived from an EMBL/GenBank/DDBJ whole genome shotgun (WGS) entry which is preliminary data.</text>
</comment>
<evidence type="ECO:0000313" key="3">
    <source>
        <dbReference type="Proteomes" id="UP000636709"/>
    </source>
</evidence>
<proteinExistence type="predicted"/>
<reference evidence="2" key="1">
    <citation type="submission" date="2020-07" db="EMBL/GenBank/DDBJ databases">
        <title>Genome sequence and genetic diversity analysis of an under-domesticated orphan crop, white fonio (Digitaria exilis).</title>
        <authorList>
            <person name="Bennetzen J.L."/>
            <person name="Chen S."/>
            <person name="Ma X."/>
            <person name="Wang X."/>
            <person name="Yssel A.E.J."/>
            <person name="Chaluvadi S.R."/>
            <person name="Johnson M."/>
            <person name="Gangashetty P."/>
            <person name="Hamidou F."/>
            <person name="Sanogo M.D."/>
            <person name="Zwaenepoel A."/>
            <person name="Wallace J."/>
            <person name="Van De Peer Y."/>
            <person name="Van Deynze A."/>
        </authorList>
    </citation>
    <scope>NUCLEOTIDE SEQUENCE</scope>
    <source>
        <tissue evidence="2">Leaves</tissue>
    </source>
</reference>
<keyword evidence="3" id="KW-1185">Reference proteome</keyword>
<feature type="region of interest" description="Disordered" evidence="1">
    <location>
        <begin position="1"/>
        <end position="86"/>
    </location>
</feature>
<feature type="compositionally biased region" description="Low complexity" evidence="1">
    <location>
        <begin position="11"/>
        <end position="20"/>
    </location>
</feature>
<accession>A0A835AJ59</accession>